<name>A0AAD6UNP4_9AGAR</name>
<dbReference type="EMBL" id="JARJCW010000049">
    <property type="protein sequence ID" value="KAJ7203766.1"/>
    <property type="molecule type" value="Genomic_DNA"/>
</dbReference>
<organism evidence="1 3">
    <name type="scientific">Mycena pura</name>
    <dbReference type="NCBI Taxonomy" id="153505"/>
    <lineage>
        <taxon>Eukaryota</taxon>
        <taxon>Fungi</taxon>
        <taxon>Dikarya</taxon>
        <taxon>Basidiomycota</taxon>
        <taxon>Agaricomycotina</taxon>
        <taxon>Agaricomycetes</taxon>
        <taxon>Agaricomycetidae</taxon>
        <taxon>Agaricales</taxon>
        <taxon>Marasmiineae</taxon>
        <taxon>Mycenaceae</taxon>
        <taxon>Mycena</taxon>
    </lineage>
</organism>
<gene>
    <name evidence="1" type="ORF">GGX14DRAFT_299361</name>
    <name evidence="2" type="ORF">GGX14DRAFT_336677</name>
</gene>
<evidence type="ECO:0000313" key="2">
    <source>
        <dbReference type="EMBL" id="KAJ7203766.1"/>
    </source>
</evidence>
<evidence type="ECO:0008006" key="4">
    <source>
        <dbReference type="Google" id="ProtNLM"/>
    </source>
</evidence>
<keyword evidence="3" id="KW-1185">Reference proteome</keyword>
<evidence type="ECO:0000313" key="3">
    <source>
        <dbReference type="Proteomes" id="UP001219525"/>
    </source>
</evidence>
<accession>A0AAD6UNP4</accession>
<dbReference type="AlphaFoldDB" id="A0AAD6UNP4"/>
<dbReference type="EMBL" id="JARJCW010000135">
    <property type="protein sequence ID" value="KAJ7191235.1"/>
    <property type="molecule type" value="Genomic_DNA"/>
</dbReference>
<feature type="non-terminal residue" evidence="1">
    <location>
        <position position="116"/>
    </location>
</feature>
<proteinExistence type="predicted"/>
<sequence>FEKLNDSNYGTWKKLVKALLVRKGLWEVVSGDETLPIGSPNTKPVRAFRKRQAEAGAEIILHVEPSQLPFIEDDDPHVVWENLAAMHQARGMATRLTVRRQFWKLEKGELSVQAFI</sequence>
<protein>
    <recommendedName>
        <fullName evidence="4">DUF4219 domain-containing protein</fullName>
    </recommendedName>
</protein>
<reference evidence="1" key="1">
    <citation type="submission" date="2023-03" db="EMBL/GenBank/DDBJ databases">
        <title>Massive genome expansion in bonnet fungi (Mycena s.s.) driven by repeated elements and novel gene families across ecological guilds.</title>
        <authorList>
            <consortium name="Lawrence Berkeley National Laboratory"/>
            <person name="Harder C.B."/>
            <person name="Miyauchi S."/>
            <person name="Viragh M."/>
            <person name="Kuo A."/>
            <person name="Thoen E."/>
            <person name="Andreopoulos B."/>
            <person name="Lu D."/>
            <person name="Skrede I."/>
            <person name="Drula E."/>
            <person name="Henrissat B."/>
            <person name="Morin E."/>
            <person name="Kohler A."/>
            <person name="Barry K."/>
            <person name="LaButti K."/>
            <person name="Morin E."/>
            <person name="Salamov A."/>
            <person name="Lipzen A."/>
            <person name="Mereny Z."/>
            <person name="Hegedus B."/>
            <person name="Baldrian P."/>
            <person name="Stursova M."/>
            <person name="Weitz H."/>
            <person name="Taylor A."/>
            <person name="Grigoriev I.V."/>
            <person name="Nagy L.G."/>
            <person name="Martin F."/>
            <person name="Kauserud H."/>
        </authorList>
    </citation>
    <scope>NUCLEOTIDE SEQUENCE</scope>
    <source>
        <strain evidence="1">9144</strain>
    </source>
</reference>
<feature type="non-terminal residue" evidence="1">
    <location>
        <position position="1"/>
    </location>
</feature>
<comment type="caution">
    <text evidence="1">The sequence shown here is derived from an EMBL/GenBank/DDBJ whole genome shotgun (WGS) entry which is preliminary data.</text>
</comment>
<evidence type="ECO:0000313" key="1">
    <source>
        <dbReference type="EMBL" id="KAJ7191235.1"/>
    </source>
</evidence>
<dbReference type="Pfam" id="PF14223">
    <property type="entry name" value="Retrotran_gag_2"/>
    <property type="match status" value="1"/>
</dbReference>
<dbReference type="Proteomes" id="UP001219525">
    <property type="component" value="Unassembled WGS sequence"/>
</dbReference>